<dbReference type="InterPro" id="IPR001853">
    <property type="entry name" value="DSBA-like_thioredoxin_dom"/>
</dbReference>
<dbReference type="HOGENOM" id="CLU_1260719_0_0_3"/>
<reference evidence="2 3" key="1">
    <citation type="submission" date="2012-05" db="EMBL/GenBank/DDBJ databases">
        <title>Finished chromosome of genome of Chamaesiphon sp. PCC 6605.</title>
        <authorList>
            <consortium name="US DOE Joint Genome Institute"/>
            <person name="Gugger M."/>
            <person name="Coursin T."/>
            <person name="Rippka R."/>
            <person name="Tandeau De Marsac N."/>
            <person name="Huntemann M."/>
            <person name="Wei C.-L."/>
            <person name="Han J."/>
            <person name="Detter J.C."/>
            <person name="Han C."/>
            <person name="Tapia R."/>
            <person name="Chen A."/>
            <person name="Kyrpides N."/>
            <person name="Mavromatis K."/>
            <person name="Markowitz V."/>
            <person name="Szeto E."/>
            <person name="Ivanova N."/>
            <person name="Pagani I."/>
            <person name="Pati A."/>
            <person name="Goodwin L."/>
            <person name="Nordberg H.P."/>
            <person name="Cantor M.N."/>
            <person name="Hua S.X."/>
            <person name="Woyke T."/>
            <person name="Kerfeld C.A."/>
        </authorList>
    </citation>
    <scope>NUCLEOTIDE SEQUENCE [LARGE SCALE GENOMIC DNA]</scope>
    <source>
        <strain evidence="3">ATCC 27169 / PCC 6605</strain>
    </source>
</reference>
<dbReference type="PANTHER" id="PTHR13887:SF41">
    <property type="entry name" value="THIOREDOXIN SUPERFAMILY PROTEIN"/>
    <property type="match status" value="1"/>
</dbReference>
<dbReference type="KEGG" id="cmp:Cha6605_5818"/>
<evidence type="ECO:0000313" key="3">
    <source>
        <dbReference type="Proteomes" id="UP000010366"/>
    </source>
</evidence>
<dbReference type="EMBL" id="CP003600">
    <property type="protein sequence ID" value="AFY96671.1"/>
    <property type="molecule type" value="Genomic_DNA"/>
</dbReference>
<evidence type="ECO:0000313" key="2">
    <source>
        <dbReference type="EMBL" id="AFY96671.1"/>
    </source>
</evidence>
<dbReference type="PATRIC" id="fig|1173020.3.peg.6696"/>
<dbReference type="Proteomes" id="UP000010366">
    <property type="component" value="Chromosome"/>
</dbReference>
<protein>
    <submittedName>
        <fullName evidence="2">Putative dithiol-disulfide isomerase involved in polyketide biosynthesis</fullName>
    </submittedName>
</protein>
<dbReference type="PANTHER" id="PTHR13887">
    <property type="entry name" value="GLUTATHIONE S-TRANSFERASE KAPPA"/>
    <property type="match status" value="1"/>
</dbReference>
<dbReference type="SUPFAM" id="SSF52833">
    <property type="entry name" value="Thioredoxin-like"/>
    <property type="match status" value="1"/>
</dbReference>
<dbReference type="GO" id="GO:0016853">
    <property type="term" value="F:isomerase activity"/>
    <property type="evidence" value="ECO:0007669"/>
    <property type="project" value="UniProtKB-KW"/>
</dbReference>
<evidence type="ECO:0000259" key="1">
    <source>
        <dbReference type="Pfam" id="PF01323"/>
    </source>
</evidence>
<keyword evidence="2" id="KW-0413">Isomerase</keyword>
<name>K9UQE2_CHAP6</name>
<accession>K9UQE2</accession>
<dbReference type="STRING" id="1173020.Cha6605_5818"/>
<organism evidence="2 3">
    <name type="scientific">Chamaesiphon minutus (strain ATCC 27169 / PCC 6605)</name>
    <dbReference type="NCBI Taxonomy" id="1173020"/>
    <lineage>
        <taxon>Bacteria</taxon>
        <taxon>Bacillati</taxon>
        <taxon>Cyanobacteriota</taxon>
        <taxon>Cyanophyceae</taxon>
        <taxon>Gomontiellales</taxon>
        <taxon>Chamaesiphonaceae</taxon>
        <taxon>Chamaesiphon</taxon>
    </lineage>
</organism>
<proteinExistence type="predicted"/>
<keyword evidence="3" id="KW-1185">Reference proteome</keyword>
<dbReference type="Pfam" id="PF01323">
    <property type="entry name" value="DSBA"/>
    <property type="match status" value="1"/>
</dbReference>
<feature type="domain" description="DSBA-like thioredoxin" evidence="1">
    <location>
        <begin position="10"/>
        <end position="213"/>
    </location>
</feature>
<dbReference type="eggNOG" id="COG2761">
    <property type="taxonomic scope" value="Bacteria"/>
</dbReference>
<dbReference type="Gene3D" id="3.40.30.10">
    <property type="entry name" value="Glutaredoxin"/>
    <property type="match status" value="1"/>
</dbReference>
<sequence length="229" mass="25978">MGTVMEPIRIIYFSDALCVWAYIAQVRLDELQATFQDKIDIEHHFVPVFGNAREKLEQRWQDRGGLAGYSAHVLAAARNFDHITVHPDVWTQVTPASSTSCHLFLHAIQLLEIDGLVDKSARVFEKATWEFRSAFFTELADISDRQVQFAIAKKLGLPIDLIQDRIDSGAAYARLSKDFDLAKEHTVTVSPTLIFNEGRQRLNGNVGYRVIEANIRELLHNPPGEQSWC</sequence>
<dbReference type="InterPro" id="IPR036249">
    <property type="entry name" value="Thioredoxin-like_sf"/>
</dbReference>
<dbReference type="GO" id="GO:0016491">
    <property type="term" value="F:oxidoreductase activity"/>
    <property type="evidence" value="ECO:0007669"/>
    <property type="project" value="InterPro"/>
</dbReference>
<dbReference type="AlphaFoldDB" id="K9UQE2"/>
<gene>
    <name evidence="2" type="ORF">Cha6605_5818</name>
</gene>